<protein>
    <recommendedName>
        <fullName evidence="3 8">Dihydrofolate reductase</fullName>
        <ecNumber evidence="3 8">1.5.1.3</ecNumber>
    </recommendedName>
</protein>
<keyword evidence="5 8" id="KW-0521">NADP</keyword>
<dbReference type="SUPFAM" id="SSF53597">
    <property type="entry name" value="Dihydrofolate reductase-like"/>
    <property type="match status" value="1"/>
</dbReference>
<dbReference type="EMBL" id="JAGHKO010000002">
    <property type="protein sequence ID" value="MBO9201257.1"/>
    <property type="molecule type" value="Genomic_DNA"/>
</dbReference>
<dbReference type="PANTHER" id="PTHR48069:SF3">
    <property type="entry name" value="DIHYDROFOLATE REDUCTASE"/>
    <property type="match status" value="1"/>
</dbReference>
<dbReference type="Proteomes" id="UP000677244">
    <property type="component" value="Unassembled WGS sequence"/>
</dbReference>
<evidence type="ECO:0000256" key="6">
    <source>
        <dbReference type="ARBA" id="ARBA00023002"/>
    </source>
</evidence>
<comment type="similarity">
    <text evidence="2 8">Belongs to the dihydrofolate reductase family.</text>
</comment>
<evidence type="ECO:0000256" key="3">
    <source>
        <dbReference type="ARBA" id="ARBA00012856"/>
    </source>
</evidence>
<gene>
    <name evidence="10" type="ORF">J7I42_13335</name>
</gene>
<dbReference type="RefSeq" id="WP_209139318.1">
    <property type="nucleotide sequence ID" value="NZ_JAGHKO010000002.1"/>
</dbReference>
<dbReference type="Gene3D" id="3.40.430.10">
    <property type="entry name" value="Dihydrofolate Reductase, subunit A"/>
    <property type="match status" value="1"/>
</dbReference>
<dbReference type="PIRSF" id="PIRSF000194">
    <property type="entry name" value="DHFR"/>
    <property type="match status" value="1"/>
</dbReference>
<dbReference type="PANTHER" id="PTHR48069">
    <property type="entry name" value="DIHYDROFOLATE REDUCTASE"/>
    <property type="match status" value="1"/>
</dbReference>
<comment type="caution">
    <text evidence="10">The sequence shown here is derived from an EMBL/GenBank/DDBJ whole genome shotgun (WGS) entry which is preliminary data.</text>
</comment>
<reference evidence="10 11" key="1">
    <citation type="submission" date="2021-03" db="EMBL/GenBank/DDBJ databases">
        <title>Assistant Professor.</title>
        <authorList>
            <person name="Huq M.A."/>
        </authorList>
    </citation>
    <scope>NUCLEOTIDE SEQUENCE [LARGE SCALE GENOMIC DNA]</scope>
    <source>
        <strain evidence="10 11">MAH-29</strain>
    </source>
</reference>
<keyword evidence="4 8" id="KW-0554">One-carbon metabolism</keyword>
<evidence type="ECO:0000256" key="1">
    <source>
        <dbReference type="ARBA" id="ARBA00004903"/>
    </source>
</evidence>
<evidence type="ECO:0000256" key="4">
    <source>
        <dbReference type="ARBA" id="ARBA00022563"/>
    </source>
</evidence>
<feature type="domain" description="DHFR" evidence="9">
    <location>
        <begin position="2"/>
        <end position="162"/>
    </location>
</feature>
<dbReference type="Pfam" id="PF00186">
    <property type="entry name" value="DHFR_1"/>
    <property type="match status" value="1"/>
</dbReference>
<dbReference type="InterPro" id="IPR024072">
    <property type="entry name" value="DHFR-like_dom_sf"/>
</dbReference>
<accession>A0ABS3YTL4</accession>
<comment type="catalytic activity">
    <reaction evidence="8">
        <text>(6S)-5,6,7,8-tetrahydrofolate + NADP(+) = 7,8-dihydrofolate + NADPH + H(+)</text>
        <dbReference type="Rhea" id="RHEA:15009"/>
        <dbReference type="ChEBI" id="CHEBI:15378"/>
        <dbReference type="ChEBI" id="CHEBI:57451"/>
        <dbReference type="ChEBI" id="CHEBI:57453"/>
        <dbReference type="ChEBI" id="CHEBI:57783"/>
        <dbReference type="ChEBI" id="CHEBI:58349"/>
        <dbReference type="EC" id="1.5.1.3"/>
    </reaction>
</comment>
<sequence>MILSQVVAAADNNAIGKNNQLLWSLPNDTKFFKNTTWGMPVIMGRKTFESLGKPLAGRTNIVITRQTDWQPEGAFVVHDLKGAITVAAGTDAKEAFIIGGGEIYKQTLPLTQRVYLTRVHTTIEADAYFPQMNFADWDLLSQLDFTADEKHAYAYSFQVWQRKDGK</sequence>
<organism evidence="10 11">
    <name type="scientific">Niastella soli</name>
    <dbReference type="NCBI Taxonomy" id="2821487"/>
    <lineage>
        <taxon>Bacteria</taxon>
        <taxon>Pseudomonadati</taxon>
        <taxon>Bacteroidota</taxon>
        <taxon>Chitinophagia</taxon>
        <taxon>Chitinophagales</taxon>
        <taxon>Chitinophagaceae</taxon>
        <taxon>Niastella</taxon>
    </lineage>
</organism>
<evidence type="ECO:0000256" key="5">
    <source>
        <dbReference type="ARBA" id="ARBA00022857"/>
    </source>
</evidence>
<evidence type="ECO:0000256" key="2">
    <source>
        <dbReference type="ARBA" id="ARBA00009539"/>
    </source>
</evidence>
<dbReference type="CDD" id="cd00209">
    <property type="entry name" value="DHFR"/>
    <property type="match status" value="1"/>
</dbReference>
<evidence type="ECO:0000259" key="9">
    <source>
        <dbReference type="PROSITE" id="PS51330"/>
    </source>
</evidence>
<evidence type="ECO:0000313" key="11">
    <source>
        <dbReference type="Proteomes" id="UP000677244"/>
    </source>
</evidence>
<evidence type="ECO:0000313" key="10">
    <source>
        <dbReference type="EMBL" id="MBO9201257.1"/>
    </source>
</evidence>
<evidence type="ECO:0000256" key="8">
    <source>
        <dbReference type="PIRNR" id="PIRNR000194"/>
    </source>
</evidence>
<proteinExistence type="inferred from homology"/>
<keyword evidence="11" id="KW-1185">Reference proteome</keyword>
<comment type="function">
    <text evidence="7 8">Key enzyme in folate metabolism. Catalyzes an essential reaction for de novo glycine and purine synthesis, and for DNA precursor synthesis.</text>
</comment>
<dbReference type="EC" id="1.5.1.3" evidence="3 8"/>
<evidence type="ECO:0000256" key="7">
    <source>
        <dbReference type="ARBA" id="ARBA00025067"/>
    </source>
</evidence>
<comment type="pathway">
    <text evidence="1 8">Cofactor biosynthesis; tetrahydrofolate biosynthesis; 5,6,7,8-tetrahydrofolate from 7,8-dihydrofolate: step 1/1.</text>
</comment>
<name>A0ABS3YTL4_9BACT</name>
<keyword evidence="6 8" id="KW-0560">Oxidoreductase</keyword>
<dbReference type="PROSITE" id="PS51330">
    <property type="entry name" value="DHFR_2"/>
    <property type="match status" value="1"/>
</dbReference>
<dbReference type="InterPro" id="IPR012259">
    <property type="entry name" value="DHFR"/>
</dbReference>
<dbReference type="PRINTS" id="PR00070">
    <property type="entry name" value="DHFR"/>
</dbReference>
<dbReference type="InterPro" id="IPR001796">
    <property type="entry name" value="DHFR_dom"/>
</dbReference>